<dbReference type="SUPFAM" id="SSF63829">
    <property type="entry name" value="Calcium-dependent phosphotriesterase"/>
    <property type="match status" value="1"/>
</dbReference>
<dbReference type="Gene3D" id="2.120.10.30">
    <property type="entry name" value="TolB, C-terminal domain"/>
    <property type="match status" value="1"/>
</dbReference>
<gene>
    <name evidence="7" type="ORF">MEDL_19754</name>
</gene>
<keyword evidence="5 6" id="KW-0106">Calcium</keyword>
<evidence type="ECO:0000313" key="7">
    <source>
        <dbReference type="EMBL" id="CAG2205393.1"/>
    </source>
</evidence>
<dbReference type="AlphaFoldDB" id="A0A8S3REK1"/>
<comment type="similarity">
    <text evidence="1 6">Belongs to the paraoxonase family.</text>
</comment>
<feature type="binding site" evidence="5">
    <location>
        <position position="172"/>
    </location>
    <ligand>
        <name>Ca(2+)</name>
        <dbReference type="ChEBI" id="CHEBI:29108"/>
        <label>1</label>
        <note>catalytic</note>
    </ligand>
</feature>
<evidence type="ECO:0000313" key="8">
    <source>
        <dbReference type="Proteomes" id="UP000683360"/>
    </source>
</evidence>
<dbReference type="PRINTS" id="PR01785">
    <property type="entry name" value="PARAOXONASE"/>
</dbReference>
<feature type="binding site" evidence="5">
    <location>
        <position position="117"/>
    </location>
    <ligand>
        <name>Ca(2+)</name>
        <dbReference type="ChEBI" id="CHEBI:29108"/>
        <label>2</label>
    </ligand>
</feature>
<feature type="binding site" evidence="5">
    <location>
        <position position="274"/>
    </location>
    <ligand>
        <name>Ca(2+)</name>
        <dbReference type="ChEBI" id="CHEBI:29108"/>
        <label>1</label>
        <note>catalytic</note>
    </ligand>
</feature>
<dbReference type="InterPro" id="IPR051288">
    <property type="entry name" value="Serum_paraoxonase/arylesterase"/>
</dbReference>
<dbReference type="PANTHER" id="PTHR11799:SF12">
    <property type="entry name" value="PARAOXONASE-RELATED"/>
    <property type="match status" value="1"/>
</dbReference>
<dbReference type="OrthoDB" id="423498at2759"/>
<keyword evidence="4 6" id="KW-0325">Glycoprotein</keyword>
<protein>
    <recommendedName>
        <fullName evidence="6">Paraoxonase</fullName>
        <ecNumber evidence="6">3.1.1.2</ecNumber>
    </recommendedName>
</protein>
<dbReference type="InterPro" id="IPR002640">
    <property type="entry name" value="Arylesterase"/>
</dbReference>
<evidence type="ECO:0000256" key="4">
    <source>
        <dbReference type="ARBA" id="ARBA00023180"/>
    </source>
</evidence>
<dbReference type="GO" id="GO:0004064">
    <property type="term" value="F:arylesterase activity"/>
    <property type="evidence" value="ECO:0007669"/>
    <property type="project" value="UniProtKB-UniRule"/>
</dbReference>
<comment type="cofactor">
    <cofactor evidence="5 6">
        <name>Ca(2+)</name>
        <dbReference type="ChEBI" id="CHEBI:29108"/>
    </cofactor>
    <text evidence="5 6">Binds 2 calcium ions per subunit.</text>
</comment>
<name>A0A8S3REK1_MYTED</name>
<feature type="binding site" evidence="5">
    <location>
        <position position="65"/>
    </location>
    <ligand>
        <name>Ca(2+)</name>
        <dbReference type="ChEBI" id="CHEBI:29108"/>
        <label>1</label>
        <note>catalytic</note>
    </ligand>
</feature>
<feature type="binding site" evidence="5">
    <location>
        <position position="273"/>
    </location>
    <ligand>
        <name>Ca(2+)</name>
        <dbReference type="ChEBI" id="CHEBI:29108"/>
        <label>1</label>
        <note>catalytic</note>
    </ligand>
</feature>
<keyword evidence="2 6" id="KW-0378">Hydrolase</keyword>
<sequence>MVPRRKVDRHMMLFKLGFVLFCAAFTHHVYKYILLMQYEKYDVIYTHYPGPCKQLLGKDGGGSEDITTLSDGLTFISSGFFPSSKGRILTFNLSDPDETLTELVIEHTVPKFHPVGISAWEEQSSNKITLFVVNTGFDGGVTETIEVFEFKRGISKLWHIKTISSEGRLMNDILAISNDSFYATQYLEYYNNKYLSPLEIYGMMKLGKVWFYDGHEFKQVLSDLGYPNGINASPDLSTIYIAEFWSKQINSFKRQKDNSLHLMQTLFIDTAPDNIEVDPVTGDLWIGCHARTHLLHKYEEVNGQSWSPSQVLKIKTKNGNLTSDIKEVFLDNGEFCSGSATASYYKGRLLIGTVGTELILCDVLYNP</sequence>
<comment type="catalytic activity">
    <reaction evidence="6">
        <text>a phenyl acetate + H2O = a phenol + acetate + H(+)</text>
        <dbReference type="Rhea" id="RHEA:17309"/>
        <dbReference type="ChEBI" id="CHEBI:15377"/>
        <dbReference type="ChEBI" id="CHEBI:15378"/>
        <dbReference type="ChEBI" id="CHEBI:30089"/>
        <dbReference type="ChEBI" id="CHEBI:33853"/>
        <dbReference type="ChEBI" id="CHEBI:140310"/>
        <dbReference type="EC" id="3.1.1.2"/>
    </reaction>
</comment>
<accession>A0A8S3REK1</accession>
<dbReference type="EC" id="3.1.1.2" evidence="6"/>
<dbReference type="Pfam" id="PF01731">
    <property type="entry name" value="Arylesterase"/>
    <property type="match status" value="1"/>
</dbReference>
<evidence type="ECO:0000256" key="3">
    <source>
        <dbReference type="ARBA" id="ARBA00023157"/>
    </source>
</evidence>
<evidence type="ECO:0000256" key="1">
    <source>
        <dbReference type="ARBA" id="ARBA00008595"/>
    </source>
</evidence>
<organism evidence="7 8">
    <name type="scientific">Mytilus edulis</name>
    <name type="common">Blue mussel</name>
    <dbReference type="NCBI Taxonomy" id="6550"/>
    <lineage>
        <taxon>Eukaryota</taxon>
        <taxon>Metazoa</taxon>
        <taxon>Spiralia</taxon>
        <taxon>Lophotrochozoa</taxon>
        <taxon>Mollusca</taxon>
        <taxon>Bivalvia</taxon>
        <taxon>Autobranchia</taxon>
        <taxon>Pteriomorphia</taxon>
        <taxon>Mytilida</taxon>
        <taxon>Mytiloidea</taxon>
        <taxon>Mytilidae</taxon>
        <taxon>Mytilinae</taxon>
        <taxon>Mytilus</taxon>
    </lineage>
</organism>
<keyword evidence="5 6" id="KW-0479">Metal-binding</keyword>
<proteinExistence type="inferred from homology"/>
<dbReference type="EMBL" id="CAJPWZ010001022">
    <property type="protein sequence ID" value="CAG2205393.1"/>
    <property type="molecule type" value="Genomic_DNA"/>
</dbReference>
<dbReference type="PANTHER" id="PTHR11799">
    <property type="entry name" value="PARAOXONASE"/>
    <property type="match status" value="1"/>
</dbReference>
<dbReference type="Proteomes" id="UP000683360">
    <property type="component" value="Unassembled WGS sequence"/>
</dbReference>
<comment type="caution">
    <text evidence="7">The sequence shown here is derived from an EMBL/GenBank/DDBJ whole genome shotgun (WGS) entry which is preliminary data.</text>
</comment>
<dbReference type="GO" id="GO:0046872">
    <property type="term" value="F:metal ion binding"/>
    <property type="evidence" value="ECO:0007669"/>
    <property type="project" value="UniProtKB-KW"/>
</dbReference>
<evidence type="ECO:0000256" key="6">
    <source>
        <dbReference type="RuleBase" id="RU368025"/>
    </source>
</evidence>
<evidence type="ECO:0000256" key="2">
    <source>
        <dbReference type="ARBA" id="ARBA00022801"/>
    </source>
</evidence>
<feature type="binding site" evidence="5">
    <location>
        <position position="64"/>
    </location>
    <ligand>
        <name>Ca(2+)</name>
        <dbReference type="ChEBI" id="CHEBI:29108"/>
        <label>1</label>
        <note>catalytic</note>
    </ligand>
</feature>
<keyword evidence="3 6" id="KW-1015">Disulfide bond</keyword>
<feature type="binding site" evidence="5">
    <location>
        <position position="228"/>
    </location>
    <ligand>
        <name>Ca(2+)</name>
        <dbReference type="ChEBI" id="CHEBI:29108"/>
        <label>1</label>
        <note>catalytic</note>
    </ligand>
</feature>
<feature type="binding site" evidence="5">
    <location>
        <position position="171"/>
    </location>
    <ligand>
        <name>Ca(2+)</name>
        <dbReference type="ChEBI" id="CHEBI:29108"/>
        <label>1</label>
        <note>catalytic</note>
    </ligand>
</feature>
<reference evidence="7" key="1">
    <citation type="submission" date="2021-03" db="EMBL/GenBank/DDBJ databases">
        <authorList>
            <person name="Bekaert M."/>
        </authorList>
    </citation>
    <scope>NUCLEOTIDE SEQUENCE</scope>
</reference>
<keyword evidence="8" id="KW-1185">Reference proteome</keyword>
<dbReference type="InterPro" id="IPR011042">
    <property type="entry name" value="6-blade_b-propeller_TolB-like"/>
</dbReference>
<evidence type="ECO:0000256" key="5">
    <source>
        <dbReference type="PIRSR" id="PIRSR602640-2"/>
    </source>
</evidence>